<comment type="caution">
    <text evidence="2">The sequence shown here is derived from an EMBL/GenBank/DDBJ whole genome shotgun (WGS) entry which is preliminary data.</text>
</comment>
<dbReference type="RefSeq" id="WP_264847715.1">
    <property type="nucleotide sequence ID" value="NZ_BPMA01000068.1"/>
</dbReference>
<evidence type="ECO:0000313" key="4">
    <source>
        <dbReference type="Proteomes" id="UP001207736"/>
    </source>
</evidence>
<keyword evidence="5" id="KW-1185">Reference proteome</keyword>
<evidence type="ECO:0000313" key="2">
    <source>
        <dbReference type="EMBL" id="GJM51624.1"/>
    </source>
</evidence>
<protein>
    <recommendedName>
        <fullName evidence="1">DUF7033 domain-containing protein</fullName>
    </recommendedName>
</protein>
<dbReference type="EMBL" id="BQKB01000064">
    <property type="protein sequence ID" value="GJM54166.1"/>
    <property type="molecule type" value="Genomic_DNA"/>
</dbReference>
<dbReference type="AlphaFoldDB" id="A0AAV5AYA0"/>
<sequence>MLLIYTEKLSPRFSYIVHHIFENMMGITIRIITDLEEFIKSDGCKISYGKNPIGNEFFIKNFGLLFEKGIDNIEVYVNYWKEIPCFFCAKKGDIPFDIFSATFYLLSRYEEYLPHVRDTDGNFSASESLAYRYRFLEIPLVDIWVENFKQLLIEKFPNIIFDHKKYYQASVIEVGKAFKYKHKGFLRSAFRIFINSFTFQWKKVVEQMRVLTNLQKDPYDFYNELIHFHKQKAITNIFFFLLTNYTAYDQGLSYNNPKYKDLIKYMADYSIVSVLASYESVLSTQKLKEERQRMVNIINRPVRRFKAGHNRISIPDVYRRIAEAEYNEDYTMGYMSHIGFRASTCTPFYFYDIGLEVQMPILVNSFCFHSNVLQKQSAKKVLSKLRILKTKVQELNGEFVTIFTNSFLGKSRTQAEFEFYKKIMNL</sequence>
<dbReference type="EMBL" id="BQKA01000079">
    <property type="protein sequence ID" value="GJM51624.1"/>
    <property type="molecule type" value="Genomic_DNA"/>
</dbReference>
<dbReference type="Proteomes" id="UP001208692">
    <property type="component" value="Unassembled WGS sequence"/>
</dbReference>
<accession>A0AAV5AYA0</accession>
<feature type="domain" description="DUF7033" evidence="1">
    <location>
        <begin position="94"/>
        <end position="183"/>
    </location>
</feature>
<proteinExistence type="predicted"/>
<evidence type="ECO:0000313" key="3">
    <source>
        <dbReference type="EMBL" id="GJM54166.1"/>
    </source>
</evidence>
<gene>
    <name evidence="2" type="ORF">RCZ15_25970</name>
    <name evidence="3" type="ORF">RCZ16_24820</name>
</gene>
<reference evidence="2 5" key="1">
    <citation type="submission" date="2021-11" db="EMBL/GenBank/DDBJ databases">
        <title>Draft genome sequence of Capnocytophaga sp. strain KC07075 isolated from cat oral cavity.</title>
        <authorList>
            <person name="Suzuki M."/>
            <person name="Imaoka K."/>
            <person name="Kimura M."/>
            <person name="Morikawa S."/>
            <person name="Maeda K."/>
        </authorList>
    </citation>
    <scope>NUCLEOTIDE SEQUENCE</scope>
    <source>
        <strain evidence="2">KC07075</strain>
        <strain evidence="3 5">KC07079</strain>
    </source>
</reference>
<evidence type="ECO:0000313" key="5">
    <source>
        <dbReference type="Proteomes" id="UP001208692"/>
    </source>
</evidence>
<organism evidence="2 4">
    <name type="scientific">Capnocytophaga catalasegens</name>
    <dbReference type="NCBI Taxonomy" id="1004260"/>
    <lineage>
        <taxon>Bacteria</taxon>
        <taxon>Pseudomonadati</taxon>
        <taxon>Bacteroidota</taxon>
        <taxon>Flavobacteriia</taxon>
        <taxon>Flavobacteriales</taxon>
        <taxon>Flavobacteriaceae</taxon>
        <taxon>Capnocytophaga</taxon>
    </lineage>
</organism>
<dbReference type="Proteomes" id="UP001207736">
    <property type="component" value="Unassembled WGS sequence"/>
</dbReference>
<dbReference type="CDD" id="cd10931">
    <property type="entry name" value="CE4_u7"/>
    <property type="match status" value="1"/>
</dbReference>
<dbReference type="InterPro" id="IPR054297">
    <property type="entry name" value="DUF7033"/>
</dbReference>
<dbReference type="Pfam" id="PF23019">
    <property type="entry name" value="DUF7033"/>
    <property type="match status" value="1"/>
</dbReference>
<evidence type="ECO:0000259" key="1">
    <source>
        <dbReference type="Pfam" id="PF23019"/>
    </source>
</evidence>
<name>A0AAV5AYA0_9FLAO</name>